<protein>
    <submittedName>
        <fullName evidence="1">Uncharacterized protein</fullName>
    </submittedName>
</protein>
<dbReference type="Proteomes" id="UP000628442">
    <property type="component" value="Unassembled WGS sequence"/>
</dbReference>
<gene>
    <name evidence="2" type="ORF">EYF70_17135</name>
    <name evidence="1" type="ORF">GCM10007387_26790</name>
</gene>
<dbReference type="RefSeq" id="WP_131146485.1">
    <property type="nucleotide sequence ID" value="NZ_BMWV01000005.1"/>
</dbReference>
<dbReference type="EMBL" id="CP036401">
    <property type="protein sequence ID" value="QBI02371.1"/>
    <property type="molecule type" value="Genomic_DNA"/>
</dbReference>
<dbReference type="Proteomes" id="UP000292307">
    <property type="component" value="Chromosome"/>
</dbReference>
<organism evidence="1 4">
    <name type="scientific">Pseudoduganella albidiflava</name>
    <dbReference type="NCBI Taxonomy" id="321983"/>
    <lineage>
        <taxon>Bacteria</taxon>
        <taxon>Pseudomonadati</taxon>
        <taxon>Pseudomonadota</taxon>
        <taxon>Betaproteobacteria</taxon>
        <taxon>Burkholderiales</taxon>
        <taxon>Oxalobacteraceae</taxon>
        <taxon>Telluria group</taxon>
        <taxon>Pseudoduganella</taxon>
    </lineage>
</organism>
<evidence type="ECO:0000313" key="2">
    <source>
        <dbReference type="EMBL" id="QBI02371.1"/>
    </source>
</evidence>
<evidence type="ECO:0000313" key="3">
    <source>
        <dbReference type="Proteomes" id="UP000292307"/>
    </source>
</evidence>
<dbReference type="EMBL" id="BMWV01000005">
    <property type="protein sequence ID" value="GGY43355.1"/>
    <property type="molecule type" value="Genomic_DNA"/>
</dbReference>
<proteinExistence type="predicted"/>
<evidence type="ECO:0000313" key="4">
    <source>
        <dbReference type="Proteomes" id="UP000628442"/>
    </source>
</evidence>
<name>A0A411X078_9BURK</name>
<keyword evidence="3" id="KW-1185">Reference proteome</keyword>
<dbReference type="AlphaFoldDB" id="A0A411X078"/>
<evidence type="ECO:0000313" key="1">
    <source>
        <dbReference type="EMBL" id="GGY43355.1"/>
    </source>
</evidence>
<sequence length="137" mass="15250">MKHTQTPPPDRSEIDIDSIVPADFPVPDDVLDMIDDAVAAPDAAFDEHAIALQYCGTAYHARFATCQALAQQLCALIRERGEAFPSQAEQRHVLVRYRSALALSGWTSLEEAYWVTHRMALWLGWHGAVARTRGPVH</sequence>
<reference evidence="1" key="3">
    <citation type="submission" date="2022-12" db="EMBL/GenBank/DDBJ databases">
        <authorList>
            <person name="Sun Q."/>
            <person name="Kim S."/>
        </authorList>
    </citation>
    <scope>NUCLEOTIDE SEQUENCE</scope>
    <source>
        <strain evidence="1">KCTC 12343</strain>
    </source>
</reference>
<reference evidence="2 3" key="2">
    <citation type="submission" date="2019-02" db="EMBL/GenBank/DDBJ databases">
        <title>Draft Genome Sequences of Six Type Strains of the Genus Massilia.</title>
        <authorList>
            <person name="Miess H."/>
            <person name="Frediansyhah A."/>
            <person name="Gross H."/>
        </authorList>
    </citation>
    <scope>NUCLEOTIDE SEQUENCE [LARGE SCALE GENOMIC DNA]</scope>
    <source>
        <strain evidence="2 3">DSM 17472</strain>
    </source>
</reference>
<dbReference type="OrthoDB" id="9152680at2"/>
<accession>A0A411X078</accession>
<reference evidence="1" key="1">
    <citation type="journal article" date="2014" name="Int. J. Syst. Evol. Microbiol.">
        <title>Complete genome sequence of Corynebacterium casei LMG S-19264T (=DSM 44701T), isolated from a smear-ripened cheese.</title>
        <authorList>
            <consortium name="US DOE Joint Genome Institute (JGI-PGF)"/>
            <person name="Walter F."/>
            <person name="Albersmeier A."/>
            <person name="Kalinowski J."/>
            <person name="Ruckert C."/>
        </authorList>
    </citation>
    <scope>NUCLEOTIDE SEQUENCE</scope>
    <source>
        <strain evidence="1">KCTC 12343</strain>
    </source>
</reference>